<dbReference type="CDD" id="cd06225">
    <property type="entry name" value="HAMP"/>
    <property type="match status" value="1"/>
</dbReference>
<dbReference type="CDD" id="cd00082">
    <property type="entry name" value="HisKA"/>
    <property type="match status" value="1"/>
</dbReference>
<keyword evidence="5" id="KW-0808">Transferase</keyword>
<dbReference type="PRINTS" id="PR00344">
    <property type="entry name" value="BCTRLSENSOR"/>
</dbReference>
<proteinExistence type="predicted"/>
<dbReference type="SUPFAM" id="SSF47384">
    <property type="entry name" value="Homodimeric domain of signal transducing histidine kinase"/>
    <property type="match status" value="1"/>
</dbReference>
<dbReference type="SUPFAM" id="SSF158472">
    <property type="entry name" value="HAMP domain-like"/>
    <property type="match status" value="1"/>
</dbReference>
<dbReference type="PANTHER" id="PTHR45436">
    <property type="entry name" value="SENSOR HISTIDINE KINASE YKOH"/>
    <property type="match status" value="1"/>
</dbReference>
<keyword evidence="7 13" id="KW-0418">Kinase</keyword>
<dbReference type="PROSITE" id="PS50885">
    <property type="entry name" value="HAMP"/>
    <property type="match status" value="1"/>
</dbReference>
<dbReference type="Proteomes" id="UP000585272">
    <property type="component" value="Unassembled WGS sequence"/>
</dbReference>
<accession>A0A840I9V8</accession>
<keyword evidence="8" id="KW-1133">Transmembrane helix</keyword>
<comment type="caution">
    <text evidence="13">The sequence shown here is derived from an EMBL/GenBank/DDBJ whole genome shotgun (WGS) entry which is preliminary data.</text>
</comment>
<dbReference type="GO" id="GO:0000155">
    <property type="term" value="F:phosphorelay sensor kinase activity"/>
    <property type="evidence" value="ECO:0007669"/>
    <property type="project" value="InterPro"/>
</dbReference>
<dbReference type="InterPro" id="IPR005467">
    <property type="entry name" value="His_kinase_dom"/>
</dbReference>
<organism evidence="13 14">
    <name type="scientific">Conexibacter arvalis</name>
    <dbReference type="NCBI Taxonomy" id="912552"/>
    <lineage>
        <taxon>Bacteria</taxon>
        <taxon>Bacillati</taxon>
        <taxon>Actinomycetota</taxon>
        <taxon>Thermoleophilia</taxon>
        <taxon>Solirubrobacterales</taxon>
        <taxon>Conexibacteraceae</taxon>
        <taxon>Conexibacter</taxon>
    </lineage>
</organism>
<dbReference type="EMBL" id="JACHNU010000001">
    <property type="protein sequence ID" value="MBB4660868.1"/>
    <property type="molecule type" value="Genomic_DNA"/>
</dbReference>
<evidence type="ECO:0000256" key="2">
    <source>
        <dbReference type="ARBA" id="ARBA00004236"/>
    </source>
</evidence>
<comment type="catalytic activity">
    <reaction evidence="1">
        <text>ATP + protein L-histidine = ADP + protein N-phospho-L-histidine.</text>
        <dbReference type="EC" id="2.7.13.3"/>
    </reaction>
</comment>
<dbReference type="SMART" id="SM00387">
    <property type="entry name" value="HATPase_c"/>
    <property type="match status" value="1"/>
</dbReference>
<keyword evidence="9" id="KW-0902">Two-component regulatory system</keyword>
<dbReference type="Pfam" id="PF02518">
    <property type="entry name" value="HATPase_c"/>
    <property type="match status" value="1"/>
</dbReference>
<gene>
    <name evidence="13" type="ORF">BDZ31_000441</name>
</gene>
<dbReference type="InterPro" id="IPR003660">
    <property type="entry name" value="HAMP_dom"/>
</dbReference>
<protein>
    <recommendedName>
        <fullName evidence="3">histidine kinase</fullName>
        <ecNumber evidence="3">2.7.13.3</ecNumber>
    </recommendedName>
</protein>
<evidence type="ECO:0000259" key="12">
    <source>
        <dbReference type="PROSITE" id="PS50885"/>
    </source>
</evidence>
<dbReference type="Gene3D" id="3.30.565.10">
    <property type="entry name" value="Histidine kinase-like ATPase, C-terminal domain"/>
    <property type="match status" value="1"/>
</dbReference>
<keyword evidence="6" id="KW-0812">Transmembrane</keyword>
<dbReference type="InterPro" id="IPR004358">
    <property type="entry name" value="Sig_transdc_His_kin-like_C"/>
</dbReference>
<evidence type="ECO:0000313" key="14">
    <source>
        <dbReference type="Proteomes" id="UP000585272"/>
    </source>
</evidence>
<dbReference type="Gene3D" id="1.10.287.130">
    <property type="match status" value="1"/>
</dbReference>
<evidence type="ECO:0000256" key="7">
    <source>
        <dbReference type="ARBA" id="ARBA00022777"/>
    </source>
</evidence>
<dbReference type="FunFam" id="1.10.287.130:FF:000001">
    <property type="entry name" value="Two-component sensor histidine kinase"/>
    <property type="match status" value="1"/>
</dbReference>
<reference evidence="13 14" key="1">
    <citation type="submission" date="2020-08" db="EMBL/GenBank/DDBJ databases">
        <title>Genomic Encyclopedia of Archaeal and Bacterial Type Strains, Phase II (KMG-II): from individual species to whole genera.</title>
        <authorList>
            <person name="Goeker M."/>
        </authorList>
    </citation>
    <scope>NUCLEOTIDE SEQUENCE [LARGE SCALE GENOMIC DNA]</scope>
    <source>
        <strain evidence="13 14">DSM 23288</strain>
    </source>
</reference>
<evidence type="ECO:0000256" key="6">
    <source>
        <dbReference type="ARBA" id="ARBA00022692"/>
    </source>
</evidence>
<keyword evidence="4" id="KW-0597">Phosphoprotein</keyword>
<evidence type="ECO:0000256" key="8">
    <source>
        <dbReference type="ARBA" id="ARBA00022989"/>
    </source>
</evidence>
<evidence type="ECO:0000256" key="3">
    <source>
        <dbReference type="ARBA" id="ARBA00012438"/>
    </source>
</evidence>
<keyword evidence="14" id="KW-1185">Reference proteome</keyword>
<feature type="domain" description="Histidine kinase" evidence="11">
    <location>
        <begin position="260"/>
        <end position="469"/>
    </location>
</feature>
<sequence length="474" mass="51418">MSRSRPRVLFGARARILAAFVVLLTFSTVVSTVALRQILLARADARTDRNLSQEVEEFRRLVIDGRDPRDGRPFAGDVRAIFDVYLARNVPGQDEDLYTVLDGRPYRSSATGEPDPDVVRALRALIPAGAASRGTIETAGGPVRYLAAPVRVEGRTRGAFVVTEALRPQREEVDEAVRIAAGVSLAVLLLASGLAWLVAGRVLAPLRALGDTARSIGDEDLTRRIDVHGSDEIAELGRAFNAMLDRLERAFEVQRQLVSDAGHELRTPITIIRGHLELLGDDPEERRETIALVTDELDRMARFVDDLLTLARAERSDFLHPADVDLDALTEELAAKAQALAADRAWSVDAVAVGRLRADRQRLTQAVMNLARNAVEHTGPGDGIALGSAFAAGEARIWVRDGGPGVPLAEQERIFERFARAGRARRRSDGAGLGLAIVRAIAEAHGGRVELASRPGQGAAFTVVVPVREEDPQR</sequence>
<dbReference type="PROSITE" id="PS50109">
    <property type="entry name" value="HIS_KIN"/>
    <property type="match status" value="1"/>
</dbReference>
<dbReference type="InterPro" id="IPR003661">
    <property type="entry name" value="HisK_dim/P_dom"/>
</dbReference>
<name>A0A840I9V8_9ACTN</name>
<dbReference type="InterPro" id="IPR050428">
    <property type="entry name" value="TCS_sensor_his_kinase"/>
</dbReference>
<comment type="subcellular location">
    <subcellularLocation>
        <location evidence="2">Cell membrane</location>
    </subcellularLocation>
</comment>
<dbReference type="InterPro" id="IPR036097">
    <property type="entry name" value="HisK_dim/P_sf"/>
</dbReference>
<evidence type="ECO:0000256" key="4">
    <source>
        <dbReference type="ARBA" id="ARBA00022553"/>
    </source>
</evidence>
<dbReference type="AlphaFoldDB" id="A0A840I9V8"/>
<feature type="domain" description="HAMP" evidence="12">
    <location>
        <begin position="200"/>
        <end position="252"/>
    </location>
</feature>
<dbReference type="RefSeq" id="WP_221242788.1">
    <property type="nucleotide sequence ID" value="NZ_JACHNU010000001.1"/>
</dbReference>
<dbReference type="PANTHER" id="PTHR45436:SF5">
    <property type="entry name" value="SENSOR HISTIDINE KINASE TRCS"/>
    <property type="match status" value="1"/>
</dbReference>
<evidence type="ECO:0000256" key="9">
    <source>
        <dbReference type="ARBA" id="ARBA00023012"/>
    </source>
</evidence>
<evidence type="ECO:0000256" key="10">
    <source>
        <dbReference type="ARBA" id="ARBA00023136"/>
    </source>
</evidence>
<evidence type="ECO:0000259" key="11">
    <source>
        <dbReference type="PROSITE" id="PS50109"/>
    </source>
</evidence>
<evidence type="ECO:0000256" key="5">
    <source>
        <dbReference type="ARBA" id="ARBA00022679"/>
    </source>
</evidence>
<dbReference type="EC" id="2.7.13.3" evidence="3"/>
<dbReference type="SUPFAM" id="SSF55874">
    <property type="entry name" value="ATPase domain of HSP90 chaperone/DNA topoisomerase II/histidine kinase"/>
    <property type="match status" value="1"/>
</dbReference>
<dbReference type="Gene3D" id="6.10.340.10">
    <property type="match status" value="1"/>
</dbReference>
<dbReference type="SMART" id="SM00304">
    <property type="entry name" value="HAMP"/>
    <property type="match status" value="1"/>
</dbReference>
<keyword evidence="10" id="KW-0472">Membrane</keyword>
<evidence type="ECO:0000256" key="1">
    <source>
        <dbReference type="ARBA" id="ARBA00000085"/>
    </source>
</evidence>
<dbReference type="SMART" id="SM00388">
    <property type="entry name" value="HisKA"/>
    <property type="match status" value="1"/>
</dbReference>
<dbReference type="CDD" id="cd00075">
    <property type="entry name" value="HATPase"/>
    <property type="match status" value="1"/>
</dbReference>
<evidence type="ECO:0000313" key="13">
    <source>
        <dbReference type="EMBL" id="MBB4660868.1"/>
    </source>
</evidence>
<dbReference type="InterPro" id="IPR036890">
    <property type="entry name" value="HATPase_C_sf"/>
</dbReference>
<dbReference type="Pfam" id="PF00512">
    <property type="entry name" value="HisKA"/>
    <property type="match status" value="1"/>
</dbReference>
<dbReference type="Pfam" id="PF00672">
    <property type="entry name" value="HAMP"/>
    <property type="match status" value="1"/>
</dbReference>
<dbReference type="GO" id="GO:0005886">
    <property type="term" value="C:plasma membrane"/>
    <property type="evidence" value="ECO:0007669"/>
    <property type="project" value="UniProtKB-SubCell"/>
</dbReference>
<dbReference type="InterPro" id="IPR003594">
    <property type="entry name" value="HATPase_dom"/>
</dbReference>